<keyword evidence="2" id="KW-0378">Hydrolase</keyword>
<dbReference type="PANTHER" id="PTHR43037:SF5">
    <property type="entry name" value="FERULOYL ESTERASE"/>
    <property type="match status" value="1"/>
</dbReference>
<dbReference type="OrthoDB" id="9765647at2"/>
<dbReference type="InterPro" id="IPR029058">
    <property type="entry name" value="AB_hydrolase_fold"/>
</dbReference>
<evidence type="ECO:0000256" key="2">
    <source>
        <dbReference type="ARBA" id="ARBA00022801"/>
    </source>
</evidence>
<keyword evidence="1" id="KW-0732">Signal</keyword>
<evidence type="ECO:0000256" key="1">
    <source>
        <dbReference type="ARBA" id="ARBA00022729"/>
    </source>
</evidence>
<proteinExistence type="predicted"/>
<name>A0A4V1A2D9_9BURK</name>
<dbReference type="KEGG" id="hgr:DW355_14125"/>
<evidence type="ECO:0000313" key="4">
    <source>
        <dbReference type="Proteomes" id="UP000292939"/>
    </source>
</evidence>
<accession>A0A4V1A2D9</accession>
<dbReference type="Pfam" id="PF00756">
    <property type="entry name" value="Esterase"/>
    <property type="match status" value="1"/>
</dbReference>
<dbReference type="EMBL" id="CP031395">
    <property type="protein sequence ID" value="QBK05709.1"/>
    <property type="molecule type" value="Genomic_DNA"/>
</dbReference>
<evidence type="ECO:0000313" key="3">
    <source>
        <dbReference type="EMBL" id="QBK05709.1"/>
    </source>
</evidence>
<dbReference type="Gene3D" id="3.40.50.1820">
    <property type="entry name" value="alpha/beta hydrolase"/>
    <property type="match status" value="1"/>
</dbReference>
<sequence length="250" mass="26808">MLDPDLLGQFNGALLGRLTFSWPDAPIQSPLPAGRHSLQFPEGREAVLVVPEGLDADAPVPMLVLCHGAGGEADKMLPFFVRWARAGRFLLLAPQSMFPTWDIVIGGHGPDLERLDIALQQVAACFRLDPARLALAGFSDGGSYALSVGLSNGELFSHVIALSAGFMNTFTRQGTPKVFIAHGRSDSQLPFETSARPHALKLLEEGVDLTLLPFDGDHRIVPEVVARAIAFFMGETGAEWSASRPVTPSA</sequence>
<dbReference type="InterPro" id="IPR050955">
    <property type="entry name" value="Plant_Biomass_Hydrol_Est"/>
</dbReference>
<dbReference type="InterPro" id="IPR000801">
    <property type="entry name" value="Esterase-like"/>
</dbReference>
<protein>
    <submittedName>
        <fullName evidence="3">Esterase</fullName>
    </submittedName>
</protein>
<dbReference type="PANTHER" id="PTHR43037">
    <property type="entry name" value="UNNAMED PRODUCT-RELATED"/>
    <property type="match status" value="1"/>
</dbReference>
<dbReference type="RefSeq" id="WP_131280978.1">
    <property type="nucleotide sequence ID" value="NZ_CP031395.1"/>
</dbReference>
<dbReference type="AlphaFoldDB" id="A0A4V1A2D9"/>
<gene>
    <name evidence="3" type="ORF">DW355_14125</name>
</gene>
<reference evidence="3 4" key="1">
    <citation type="submission" date="2018-07" db="EMBL/GenBank/DDBJ databases">
        <title>Exploring interactions and the metabolic potential of the ultra-small soil bacteria Hylemonella gracilis.</title>
        <authorList>
            <person name="Tyc O."/>
            <person name="Kulkarni P."/>
            <person name="Gawehns F."/>
            <person name="Hundscheid M."/>
            <person name="Zweers H."/>
            <person name="Garbeva P."/>
        </authorList>
    </citation>
    <scope>NUCLEOTIDE SEQUENCE [LARGE SCALE GENOMIC DNA]</scope>
    <source>
        <strain evidence="3 4">NS1</strain>
    </source>
</reference>
<dbReference type="Proteomes" id="UP000292939">
    <property type="component" value="Chromosome"/>
</dbReference>
<dbReference type="GO" id="GO:0016787">
    <property type="term" value="F:hydrolase activity"/>
    <property type="evidence" value="ECO:0007669"/>
    <property type="project" value="UniProtKB-KW"/>
</dbReference>
<organism evidence="3 4">
    <name type="scientific">Hylemonella gracilis</name>
    <dbReference type="NCBI Taxonomy" id="80880"/>
    <lineage>
        <taxon>Bacteria</taxon>
        <taxon>Pseudomonadati</taxon>
        <taxon>Pseudomonadota</taxon>
        <taxon>Betaproteobacteria</taxon>
        <taxon>Burkholderiales</taxon>
        <taxon>Comamonadaceae</taxon>
        <taxon>Hylemonella</taxon>
    </lineage>
</organism>
<dbReference type="SUPFAM" id="SSF53474">
    <property type="entry name" value="alpha/beta-Hydrolases"/>
    <property type="match status" value="1"/>
</dbReference>